<dbReference type="UniPathway" id="UPA00143"/>
<dbReference type="InterPro" id="IPR001810">
    <property type="entry name" value="F-box_dom"/>
</dbReference>
<dbReference type="SUPFAM" id="SSF81383">
    <property type="entry name" value="F-box domain"/>
    <property type="match status" value="1"/>
</dbReference>
<dbReference type="GO" id="GO:0043161">
    <property type="term" value="P:proteasome-mediated ubiquitin-dependent protein catabolic process"/>
    <property type="evidence" value="ECO:0007669"/>
    <property type="project" value="TreeGrafter"/>
</dbReference>
<organism evidence="8">
    <name type="scientific">Phallusia mammillata</name>
    <dbReference type="NCBI Taxonomy" id="59560"/>
    <lineage>
        <taxon>Eukaryota</taxon>
        <taxon>Metazoa</taxon>
        <taxon>Chordata</taxon>
        <taxon>Tunicata</taxon>
        <taxon>Ascidiacea</taxon>
        <taxon>Phlebobranchia</taxon>
        <taxon>Ascidiidae</taxon>
        <taxon>Phallusia</taxon>
    </lineage>
</organism>
<dbReference type="SMART" id="SM00449">
    <property type="entry name" value="SPRY"/>
    <property type="match status" value="1"/>
</dbReference>
<dbReference type="GO" id="GO:0060386">
    <property type="term" value="P:synapse assembly involved in innervation"/>
    <property type="evidence" value="ECO:0007669"/>
    <property type="project" value="TreeGrafter"/>
</dbReference>
<dbReference type="GO" id="GO:0019005">
    <property type="term" value="C:SCF ubiquitin ligase complex"/>
    <property type="evidence" value="ECO:0007669"/>
    <property type="project" value="TreeGrafter"/>
</dbReference>
<dbReference type="PROSITE" id="PS50188">
    <property type="entry name" value="B302_SPRY"/>
    <property type="match status" value="1"/>
</dbReference>
<evidence type="ECO:0000256" key="1">
    <source>
        <dbReference type="ARBA" id="ARBA00004906"/>
    </source>
</evidence>
<dbReference type="SMART" id="SM00256">
    <property type="entry name" value="FBOX"/>
    <property type="match status" value="1"/>
</dbReference>
<dbReference type="CDD" id="cd12907">
    <property type="entry name" value="SPRY_Fbox"/>
    <property type="match status" value="1"/>
</dbReference>
<feature type="domain" description="B30.2/SPRY" evidence="7">
    <location>
        <begin position="77"/>
        <end position="269"/>
    </location>
</feature>
<name>A0A6F9DDB8_9ASCI</name>
<evidence type="ECO:0000256" key="2">
    <source>
        <dbReference type="ARBA" id="ARBA00007328"/>
    </source>
</evidence>
<dbReference type="GO" id="GO:0045202">
    <property type="term" value="C:synapse"/>
    <property type="evidence" value="ECO:0007669"/>
    <property type="project" value="TreeGrafter"/>
</dbReference>
<keyword evidence="4" id="KW-0833">Ubl conjugation pathway</keyword>
<dbReference type="InterPro" id="IPR050672">
    <property type="entry name" value="FBXO45-Fsn/SPSB_families"/>
</dbReference>
<dbReference type="InterPro" id="IPR003877">
    <property type="entry name" value="SPRY_dom"/>
</dbReference>
<proteinExistence type="evidence at transcript level"/>
<evidence type="ECO:0000256" key="3">
    <source>
        <dbReference type="ARBA" id="ARBA00016614"/>
    </source>
</evidence>
<feature type="domain" description="F-box" evidence="6">
    <location>
        <begin position="19"/>
        <end position="67"/>
    </location>
</feature>
<sequence>MAEILFQPTTNVTLSSNNTTTAQNLPTTVFEKIFSFLSLEDLQSCSLVCKSWFHYLNDGNNDVWRLQCVRKLAAEALQSDVLSSLPTYKEKLRAFYHSWNSSDCSGNIYIKPGGFTLHRKPEAQCTDAARGKIGFDSGRHSWDVRWRGPLGTVAMVGVATKEAPLRMGGYKPLLGSTDQSWAWNLVDNYLFHGGSRRDPYPKCNNPPKYQVGEKITVVLDMEDNTLAFERDYEFLGIAFRGLPQTRLYPSISAVYGNTEVTMVYKGNPTDG</sequence>
<dbReference type="Pfam" id="PF12937">
    <property type="entry name" value="F-box-like"/>
    <property type="match status" value="1"/>
</dbReference>
<evidence type="ECO:0000259" key="7">
    <source>
        <dbReference type="PROSITE" id="PS50188"/>
    </source>
</evidence>
<dbReference type="InterPro" id="IPR001870">
    <property type="entry name" value="B30.2/SPRY"/>
</dbReference>
<dbReference type="AlphaFoldDB" id="A0A6F9DDB8"/>
<gene>
    <name evidence="8" type="primary">Fbxo45</name>
</gene>
<dbReference type="FunFam" id="2.60.120.920:FF:000130">
    <property type="entry name" value="Uncharacterized protein"/>
    <property type="match status" value="1"/>
</dbReference>
<evidence type="ECO:0000259" key="6">
    <source>
        <dbReference type="PROSITE" id="PS50181"/>
    </source>
</evidence>
<dbReference type="CDD" id="cd22111">
    <property type="entry name" value="F-box_FBXO45"/>
    <property type="match status" value="1"/>
</dbReference>
<dbReference type="GO" id="GO:0016567">
    <property type="term" value="P:protein ubiquitination"/>
    <property type="evidence" value="ECO:0007669"/>
    <property type="project" value="UniProtKB-UniPathway"/>
</dbReference>
<evidence type="ECO:0000313" key="8">
    <source>
        <dbReference type="EMBL" id="CAB3245339.1"/>
    </source>
</evidence>
<dbReference type="InterPro" id="IPR035784">
    <property type="entry name" value="SPRY_FBXO45"/>
</dbReference>
<dbReference type="InterPro" id="IPR013320">
    <property type="entry name" value="ConA-like_dom_sf"/>
</dbReference>
<evidence type="ECO:0000256" key="5">
    <source>
        <dbReference type="ARBA" id="ARBA00029979"/>
    </source>
</evidence>
<dbReference type="PANTHER" id="PTHR12245:SF7">
    <property type="entry name" value="F-BOX_SPRY DOMAIN-CONTAINING PROTEIN 1"/>
    <property type="match status" value="1"/>
</dbReference>
<dbReference type="FunFam" id="1.20.1280.50:FF:000055">
    <property type="entry name" value="F-box/SPRY domain-containing protein 1"/>
    <property type="match status" value="1"/>
</dbReference>
<dbReference type="InterPro" id="IPR036047">
    <property type="entry name" value="F-box-like_dom_sf"/>
</dbReference>
<comment type="pathway">
    <text evidence="1">Protein modification; protein ubiquitination.</text>
</comment>
<protein>
    <recommendedName>
        <fullName evidence="3">F-box/SPRY domain-containing protein 1</fullName>
    </recommendedName>
    <alternativeName>
        <fullName evidence="5">F-box only protein 45</fullName>
    </alternativeName>
</protein>
<dbReference type="SUPFAM" id="SSF49899">
    <property type="entry name" value="Concanavalin A-like lectins/glucanases"/>
    <property type="match status" value="1"/>
</dbReference>
<dbReference type="PROSITE" id="PS50181">
    <property type="entry name" value="FBOX"/>
    <property type="match status" value="1"/>
</dbReference>
<dbReference type="InterPro" id="IPR043136">
    <property type="entry name" value="B30.2/SPRY_sf"/>
</dbReference>
<dbReference type="EMBL" id="LR785116">
    <property type="protein sequence ID" value="CAB3245339.1"/>
    <property type="molecule type" value="mRNA"/>
</dbReference>
<dbReference type="Pfam" id="PF00622">
    <property type="entry name" value="SPRY"/>
    <property type="match status" value="1"/>
</dbReference>
<accession>A0A6F9DDB8</accession>
<dbReference type="Gene3D" id="2.60.120.920">
    <property type="match status" value="1"/>
</dbReference>
<comment type="similarity">
    <text evidence="2">Belongs to the FBXO45/Fsn family.</text>
</comment>
<dbReference type="PANTHER" id="PTHR12245">
    <property type="entry name" value="SPRY DOMAIN CONTAINING SOCS BOX PROTEIN"/>
    <property type="match status" value="1"/>
</dbReference>
<reference evidence="8" key="1">
    <citation type="submission" date="2020-04" db="EMBL/GenBank/DDBJ databases">
        <authorList>
            <person name="Neveu A P."/>
        </authorList>
    </citation>
    <scope>NUCLEOTIDE SEQUENCE</scope>
    <source>
        <tissue evidence="8">Whole embryo</tissue>
    </source>
</reference>
<evidence type="ECO:0000256" key="4">
    <source>
        <dbReference type="ARBA" id="ARBA00022786"/>
    </source>
</evidence>
<dbReference type="Gene3D" id="1.20.1280.50">
    <property type="match status" value="1"/>
</dbReference>